<dbReference type="EMBL" id="NVUK01000016">
    <property type="protein sequence ID" value="PCI77487.1"/>
    <property type="molecule type" value="Genomic_DNA"/>
</dbReference>
<feature type="non-terminal residue" evidence="1">
    <location>
        <position position="1"/>
    </location>
</feature>
<dbReference type="AlphaFoldDB" id="A0A2A4X617"/>
<accession>A0A2A4X617</accession>
<comment type="caution">
    <text evidence="1">The sequence shown here is derived from an EMBL/GenBank/DDBJ whole genome shotgun (WGS) entry which is preliminary data.</text>
</comment>
<reference evidence="2" key="1">
    <citation type="submission" date="2017-08" db="EMBL/GenBank/DDBJ databases">
        <title>A dynamic microbial community with high functional redundancy inhabits the cold, oxic subseafloor aquifer.</title>
        <authorList>
            <person name="Tully B.J."/>
            <person name="Wheat C.G."/>
            <person name="Glazer B.T."/>
            <person name="Huber J.A."/>
        </authorList>
    </citation>
    <scope>NUCLEOTIDE SEQUENCE [LARGE SCALE GENOMIC DNA]</scope>
</reference>
<sequence>QLQKALTQIQPFFKLTADRFAPEMLQFFEPTTLQKAWTQVRSLFKTNDSVIKQAKLNPQKELQLHLLAILEKSTQ</sequence>
<name>A0A2A4X617_UNCAE</name>
<proteinExistence type="predicted"/>
<evidence type="ECO:0000313" key="2">
    <source>
        <dbReference type="Proteomes" id="UP000218775"/>
    </source>
</evidence>
<organism evidence="1 2">
    <name type="scientific">Aerophobetes bacterium</name>
    <dbReference type="NCBI Taxonomy" id="2030807"/>
    <lineage>
        <taxon>Bacteria</taxon>
        <taxon>Candidatus Aerophobota</taxon>
    </lineage>
</organism>
<protein>
    <submittedName>
        <fullName evidence="1">Uncharacterized protein</fullName>
    </submittedName>
</protein>
<dbReference type="Proteomes" id="UP000218775">
    <property type="component" value="Unassembled WGS sequence"/>
</dbReference>
<gene>
    <name evidence="1" type="ORF">COB21_02955</name>
</gene>
<evidence type="ECO:0000313" key="1">
    <source>
        <dbReference type="EMBL" id="PCI77487.1"/>
    </source>
</evidence>